<gene>
    <name evidence="2" type="ORF">CHH61_16060</name>
</gene>
<dbReference type="RefSeq" id="WP_095238464.1">
    <property type="nucleotide sequence ID" value="NZ_CP155469.1"/>
</dbReference>
<sequence length="257" mass="27721">MKNTVFTALIMVSVVGMVIAHFYYQNRVNTIAKEAISQASVDTHNQEKTSTKAEHDSEAIEIGGWLGDFLDSQDADSAHIVFFGSSSIENENGKSWPELVMEQIDNGAASPAIDYEVISVGSDTTSDQLLAEGFADKIAESEPDVLVLESLTLNDNGNLAASDSIAHLSAFIDAVSEQIPGVEIILVPTNPIGPATVYPGQIDVLNEQAPSLPVTYVDHWDAWPAEEEMAAYVESGRPTSEGHEIWASAFSQFFIGE</sequence>
<dbReference type="EMBL" id="NPBS01000084">
    <property type="protein sequence ID" value="PAF24953.1"/>
    <property type="molecule type" value="Genomic_DNA"/>
</dbReference>
<dbReference type="CDD" id="cd00229">
    <property type="entry name" value="SGNH_hydrolase"/>
    <property type="match status" value="1"/>
</dbReference>
<feature type="domain" description="SGNH hydrolase-type esterase" evidence="1">
    <location>
        <begin position="82"/>
        <end position="245"/>
    </location>
</feature>
<dbReference type="Gene3D" id="3.40.50.1110">
    <property type="entry name" value="SGNH hydrolase"/>
    <property type="match status" value="1"/>
</dbReference>
<evidence type="ECO:0000313" key="3">
    <source>
        <dbReference type="Proteomes" id="UP000216133"/>
    </source>
</evidence>
<evidence type="ECO:0000259" key="1">
    <source>
        <dbReference type="Pfam" id="PF13472"/>
    </source>
</evidence>
<dbReference type="Pfam" id="PF13472">
    <property type="entry name" value="Lipase_GDSL_2"/>
    <property type="match status" value="1"/>
</dbReference>
<name>A0A268RXF9_SHOCL</name>
<comment type="caution">
    <text evidence="2">The sequence shown here is derived from an EMBL/GenBank/DDBJ whole genome shotgun (WGS) entry which is preliminary data.</text>
</comment>
<accession>A0A268RXF9</accession>
<organism evidence="2 3">
    <name type="scientific">Shouchella clausii</name>
    <name type="common">Alkalihalobacillus clausii</name>
    <dbReference type="NCBI Taxonomy" id="79880"/>
    <lineage>
        <taxon>Bacteria</taxon>
        <taxon>Bacillati</taxon>
        <taxon>Bacillota</taxon>
        <taxon>Bacilli</taxon>
        <taxon>Bacillales</taxon>
        <taxon>Bacillaceae</taxon>
        <taxon>Shouchella</taxon>
    </lineage>
</organism>
<reference evidence="2 3" key="1">
    <citation type="submission" date="2017-07" db="EMBL/GenBank/DDBJ databases">
        <title>Isolation and whole genome analysis of endospore-forming bacteria from heroin.</title>
        <authorList>
            <person name="Kalinowski J."/>
            <person name="Ahrens B."/>
            <person name="Al-Dilaimi A."/>
            <person name="Winkler A."/>
            <person name="Wibberg D."/>
            <person name="Schleenbecker U."/>
            <person name="Ruckert C."/>
            <person name="Wolfel R."/>
            <person name="Grass G."/>
        </authorList>
    </citation>
    <scope>NUCLEOTIDE SEQUENCE [LARGE SCALE GENOMIC DNA]</scope>
    <source>
        <strain evidence="2 3">7523-2</strain>
    </source>
</reference>
<dbReference type="SUPFAM" id="SSF52266">
    <property type="entry name" value="SGNH hydrolase"/>
    <property type="match status" value="1"/>
</dbReference>
<evidence type="ECO:0000313" key="2">
    <source>
        <dbReference type="EMBL" id="PAF24953.1"/>
    </source>
</evidence>
<proteinExistence type="predicted"/>
<dbReference type="InterPro" id="IPR036514">
    <property type="entry name" value="SGNH_hydro_sf"/>
</dbReference>
<dbReference type="InterPro" id="IPR013830">
    <property type="entry name" value="SGNH_hydro"/>
</dbReference>
<protein>
    <recommendedName>
        <fullName evidence="1">SGNH hydrolase-type esterase domain-containing protein</fullName>
    </recommendedName>
</protein>
<dbReference type="AlphaFoldDB" id="A0A268RXF9"/>
<dbReference type="Proteomes" id="UP000216133">
    <property type="component" value="Unassembled WGS sequence"/>
</dbReference>